<dbReference type="Pfam" id="PF19912">
    <property type="entry name" value="DUF6385"/>
    <property type="match status" value="1"/>
</dbReference>
<reference evidence="2 3" key="1">
    <citation type="submission" date="2016-03" db="EMBL/GenBank/DDBJ databases">
        <title>Draft genome sequence of Paenibacillus antarcticus CECT 5836.</title>
        <authorList>
            <person name="Shin S.-K."/>
            <person name="Yi H."/>
        </authorList>
    </citation>
    <scope>NUCLEOTIDE SEQUENCE [LARGE SCALE GENOMIC DNA]</scope>
    <source>
        <strain evidence="2 3">CECT 5836</strain>
    </source>
</reference>
<organism evidence="2 3">
    <name type="scientific">Paenibacillus antarcticus</name>
    <dbReference type="NCBI Taxonomy" id="253703"/>
    <lineage>
        <taxon>Bacteria</taxon>
        <taxon>Bacillati</taxon>
        <taxon>Bacillota</taxon>
        <taxon>Bacilli</taxon>
        <taxon>Bacillales</taxon>
        <taxon>Paenibacillaceae</taxon>
        <taxon>Paenibacillus</taxon>
    </lineage>
</organism>
<accession>A0A168PRW6</accession>
<feature type="domain" description="DUF6385" evidence="1">
    <location>
        <begin position="144"/>
        <end position="222"/>
    </location>
</feature>
<sequence length="229" mass="26076">MNICDKQIQNKTKTIKPSRLKPCKPKKCKPKKCKFKKKKKTCLPFKKTCFVKQINYYKIVKPVRIVRPIQVVAKDLDIRNLNPTRDKIEIFGSNGQELVPIRTDAMGRLEVISSSSTSTIFMEEEFLNINVSHAITSLPAQDSRTKSMTSYAVANRGDEPIIVRVEISPNALDYAKDMQETVPPQSMRVFVPNRFLKWTRLSINTEASTSASIVDVYFQSQTTGSEQKI</sequence>
<dbReference type="RefSeq" id="WP_068648371.1">
    <property type="nucleotide sequence ID" value="NZ_CP043611.1"/>
</dbReference>
<protein>
    <recommendedName>
        <fullName evidence="1">DUF6385 domain-containing protein</fullName>
    </recommendedName>
</protein>
<evidence type="ECO:0000313" key="3">
    <source>
        <dbReference type="Proteomes" id="UP000077355"/>
    </source>
</evidence>
<dbReference type="InterPro" id="IPR045965">
    <property type="entry name" value="DUF6385"/>
</dbReference>
<dbReference type="AlphaFoldDB" id="A0A168PRW6"/>
<dbReference type="Proteomes" id="UP000077355">
    <property type="component" value="Unassembled WGS sequence"/>
</dbReference>
<proteinExistence type="predicted"/>
<name>A0A168PRW6_9BACL</name>
<keyword evidence="3" id="KW-1185">Reference proteome</keyword>
<evidence type="ECO:0000313" key="2">
    <source>
        <dbReference type="EMBL" id="OAB47011.1"/>
    </source>
</evidence>
<dbReference type="EMBL" id="LVJI01000012">
    <property type="protein sequence ID" value="OAB47011.1"/>
    <property type="molecule type" value="Genomic_DNA"/>
</dbReference>
<comment type="caution">
    <text evidence="2">The sequence shown here is derived from an EMBL/GenBank/DDBJ whole genome shotgun (WGS) entry which is preliminary data.</text>
</comment>
<gene>
    <name evidence="2" type="ORF">PBAT_08070</name>
</gene>
<evidence type="ECO:0000259" key="1">
    <source>
        <dbReference type="Pfam" id="PF19912"/>
    </source>
</evidence>